<feature type="region of interest" description="Disordered" evidence="5">
    <location>
        <begin position="24"/>
        <end position="106"/>
    </location>
</feature>
<feature type="domain" description="C3H1-type" evidence="6">
    <location>
        <begin position="161"/>
        <end position="192"/>
    </location>
</feature>
<dbReference type="SUPFAM" id="SSF90229">
    <property type="entry name" value="CCCH zinc finger"/>
    <property type="match status" value="1"/>
</dbReference>
<evidence type="ECO:0000313" key="8">
    <source>
        <dbReference type="Proteomes" id="UP000039324"/>
    </source>
</evidence>
<reference evidence="7 8" key="1">
    <citation type="submission" date="2015-02" db="EMBL/GenBank/DDBJ databases">
        <authorList>
            <person name="Chooi Y.-H."/>
        </authorList>
    </citation>
    <scope>NUCLEOTIDE SEQUENCE [LARGE SCALE GENOMIC DNA]</scope>
    <source>
        <strain evidence="7">E3</strain>
    </source>
</reference>
<organism evidence="7 8">
    <name type="scientific">Plasmodiophora brassicae</name>
    <name type="common">Clubroot disease agent</name>
    <dbReference type="NCBI Taxonomy" id="37360"/>
    <lineage>
        <taxon>Eukaryota</taxon>
        <taxon>Sar</taxon>
        <taxon>Rhizaria</taxon>
        <taxon>Endomyxa</taxon>
        <taxon>Phytomyxea</taxon>
        <taxon>Plasmodiophorida</taxon>
        <taxon>Plasmodiophoridae</taxon>
        <taxon>Plasmodiophora</taxon>
    </lineage>
</organism>
<evidence type="ECO:0000259" key="6">
    <source>
        <dbReference type="PROSITE" id="PS50103"/>
    </source>
</evidence>
<feature type="domain" description="C3H1-type" evidence="6">
    <location>
        <begin position="315"/>
        <end position="352"/>
    </location>
</feature>
<feature type="domain" description="C3H1-type" evidence="6">
    <location>
        <begin position="201"/>
        <end position="229"/>
    </location>
</feature>
<feature type="zinc finger region" description="C3H1-type" evidence="4">
    <location>
        <begin position="161"/>
        <end position="192"/>
    </location>
</feature>
<keyword evidence="2 4" id="KW-0863">Zinc-finger</keyword>
<evidence type="ECO:0000256" key="1">
    <source>
        <dbReference type="ARBA" id="ARBA00022723"/>
    </source>
</evidence>
<evidence type="ECO:0000256" key="4">
    <source>
        <dbReference type="PROSITE-ProRule" id="PRU00723"/>
    </source>
</evidence>
<evidence type="ECO:0000313" key="7">
    <source>
        <dbReference type="EMBL" id="CEO94579.1"/>
    </source>
</evidence>
<feature type="zinc finger region" description="C3H1-type" evidence="4">
    <location>
        <begin position="315"/>
        <end position="352"/>
    </location>
</feature>
<dbReference type="OrthoDB" id="20534at2759"/>
<keyword evidence="8" id="KW-1185">Reference proteome</keyword>
<dbReference type="Pfam" id="PF25427">
    <property type="entry name" value="zf-CCCH_UNK"/>
    <property type="match status" value="1"/>
</dbReference>
<evidence type="ECO:0000256" key="2">
    <source>
        <dbReference type="ARBA" id="ARBA00022771"/>
    </source>
</evidence>
<dbReference type="Proteomes" id="UP000039324">
    <property type="component" value="Unassembled WGS sequence"/>
</dbReference>
<dbReference type="PROSITE" id="PS50103">
    <property type="entry name" value="ZF_C3H1"/>
    <property type="match status" value="3"/>
</dbReference>
<dbReference type="GO" id="GO:0008270">
    <property type="term" value="F:zinc ion binding"/>
    <property type="evidence" value="ECO:0007669"/>
    <property type="project" value="UniProtKB-KW"/>
</dbReference>
<feature type="zinc finger region" description="C3H1-type" evidence="4">
    <location>
        <begin position="201"/>
        <end position="229"/>
    </location>
</feature>
<dbReference type="EMBL" id="CDSF01000001">
    <property type="protein sequence ID" value="CEO94579.1"/>
    <property type="molecule type" value="Genomic_DNA"/>
</dbReference>
<dbReference type="InterPro" id="IPR036855">
    <property type="entry name" value="Znf_CCCH_sf"/>
</dbReference>
<gene>
    <name evidence="7" type="ORF">PBRA_000364</name>
</gene>
<dbReference type="PANTHER" id="PTHR14493">
    <property type="entry name" value="UNKEMPT FAMILY MEMBER"/>
    <property type="match status" value="1"/>
</dbReference>
<dbReference type="STRING" id="37360.A0A0G4IHE6"/>
<name>A0A0G4IHE6_PLABS</name>
<dbReference type="Pfam" id="PF23261">
    <property type="entry name" value="zf-CCCH_11"/>
    <property type="match status" value="1"/>
</dbReference>
<evidence type="ECO:0000256" key="5">
    <source>
        <dbReference type="SAM" id="MobiDB-lite"/>
    </source>
</evidence>
<sequence length="392" mass="43755">MCARCTYVTVDNARICSVCQEPAAGDLPDPDPQEPPIVSTSSPARSDDPIPEEKLRAAPLTFLMPPVQAARPMPPPGTNDLRSFPSLVPSSSSFATTSTPPPAPAPFVEQAQHEQYMQEFRVYMCQAHAQKACPNDSYTCFHSHSKHTRRKPVLVSADEYNYAPTRCRYVQTSHGKRRCPQGDACRYAHSTEEMIYHPLVYKTQLCPHALQNGICTGFGQHCAKAHGPGELRFPAPCHTAAERSFLKSHPGGASGSPSSFPVTIATDVELGITRDNPAYYMLCYKTDRCPQKSCPRTCERYHNLKERRRCPKFFFYSEQPCPYVKSGGATKNWRDPSRCPDGDACRYSHTLLEQMYHPNIYKTSPCNNYSETDPSRYGPVSRALLCCTFAHA</sequence>
<protein>
    <recommendedName>
        <fullName evidence="6">C3H1-type domain-containing protein</fullName>
    </recommendedName>
</protein>
<evidence type="ECO:0000256" key="3">
    <source>
        <dbReference type="ARBA" id="ARBA00022833"/>
    </source>
</evidence>
<dbReference type="AlphaFoldDB" id="A0A0G4IHE6"/>
<keyword evidence="1 4" id="KW-0479">Metal-binding</keyword>
<dbReference type="InterPro" id="IPR057296">
    <property type="entry name" value="UNK_Znf_5"/>
</dbReference>
<feature type="compositionally biased region" description="Basic and acidic residues" evidence="5">
    <location>
        <begin position="45"/>
        <end position="56"/>
    </location>
</feature>
<keyword evidence="3 4" id="KW-0862">Zinc</keyword>
<dbReference type="InterPro" id="IPR000571">
    <property type="entry name" value="Znf_CCCH"/>
</dbReference>
<dbReference type="InterPro" id="IPR045234">
    <property type="entry name" value="Unkempt-like"/>
</dbReference>
<proteinExistence type="predicted"/>
<feature type="compositionally biased region" description="Low complexity" evidence="5">
    <location>
        <begin position="83"/>
        <end position="98"/>
    </location>
</feature>
<accession>A0A0G4IHE6</accession>
<dbReference type="SMART" id="SM00356">
    <property type="entry name" value="ZnF_C3H1"/>
    <property type="match status" value="3"/>
</dbReference>
<dbReference type="Gene3D" id="4.10.1000.10">
    <property type="entry name" value="Zinc finger, CCCH-type"/>
    <property type="match status" value="1"/>
</dbReference>